<name>A0AAN7Z2R4_9PEZI</name>
<dbReference type="EMBL" id="JAWHQM010000002">
    <property type="protein sequence ID" value="KAK5624953.1"/>
    <property type="molecule type" value="Genomic_DNA"/>
</dbReference>
<dbReference type="AlphaFoldDB" id="A0AAN7Z2R4"/>
<protein>
    <submittedName>
        <fullName evidence="1">Uncharacterized protein</fullName>
    </submittedName>
</protein>
<dbReference type="Proteomes" id="UP001305414">
    <property type="component" value="Unassembled WGS sequence"/>
</dbReference>
<proteinExistence type="predicted"/>
<accession>A0AAN7Z2R4</accession>
<reference evidence="1 2" key="1">
    <citation type="submission" date="2023-10" db="EMBL/GenBank/DDBJ databases">
        <title>Draft genome sequence of Xylaria bambusicola isolate GMP-LS, the root and basal stem rot pathogen of sugarcane in Indonesia.</title>
        <authorList>
            <person name="Selvaraj P."/>
            <person name="Muralishankar V."/>
            <person name="Muruganantham S."/>
            <person name="Sp S."/>
            <person name="Haryani S."/>
            <person name="Lau K.J.X."/>
            <person name="Naqvi N.I."/>
        </authorList>
    </citation>
    <scope>NUCLEOTIDE SEQUENCE [LARGE SCALE GENOMIC DNA]</scope>
    <source>
        <strain evidence="1">GMP-LS</strain>
    </source>
</reference>
<comment type="caution">
    <text evidence="1">The sequence shown here is derived from an EMBL/GenBank/DDBJ whole genome shotgun (WGS) entry which is preliminary data.</text>
</comment>
<keyword evidence="2" id="KW-1185">Reference proteome</keyword>
<evidence type="ECO:0000313" key="2">
    <source>
        <dbReference type="Proteomes" id="UP001305414"/>
    </source>
</evidence>
<sequence>MVFSTSFVCEIAMTSQGHGLDSTAIDQGLLVGGFCCQGGSNWYIVITGGTADAAGAGGVDPSVYRNVAEPV</sequence>
<organism evidence="1 2">
    <name type="scientific">Xylaria bambusicola</name>
    <dbReference type="NCBI Taxonomy" id="326684"/>
    <lineage>
        <taxon>Eukaryota</taxon>
        <taxon>Fungi</taxon>
        <taxon>Dikarya</taxon>
        <taxon>Ascomycota</taxon>
        <taxon>Pezizomycotina</taxon>
        <taxon>Sordariomycetes</taxon>
        <taxon>Xylariomycetidae</taxon>
        <taxon>Xylariales</taxon>
        <taxon>Xylariaceae</taxon>
        <taxon>Xylaria</taxon>
    </lineage>
</organism>
<evidence type="ECO:0000313" key="1">
    <source>
        <dbReference type="EMBL" id="KAK5624953.1"/>
    </source>
</evidence>
<gene>
    <name evidence="1" type="ORF">RRF57_000669</name>
</gene>